<accession>A0A8K0G2A6</accession>
<protein>
    <recommendedName>
        <fullName evidence="14">Vitellogenin domain-containing protein</fullName>
    </recommendedName>
</protein>
<dbReference type="PANTHER" id="PTHR23345">
    <property type="entry name" value="VITELLOGENIN-RELATED"/>
    <property type="match status" value="1"/>
</dbReference>
<keyword evidence="8" id="KW-0325">Glycoprotein</keyword>
<dbReference type="InterPro" id="IPR036465">
    <property type="entry name" value="vWFA_dom_sf"/>
</dbReference>
<dbReference type="GO" id="GO:0005319">
    <property type="term" value="F:lipid transporter activity"/>
    <property type="evidence" value="ECO:0007669"/>
    <property type="project" value="InterPro"/>
</dbReference>
<sequence>MAANEEKIYDAILNETLSENEINEIIVGHADSKTKQNANMEQPDELKLEAARANLVGSARYWFVHNNFQTWNEFEGEFKQIFVGSVSKADLWKIMVQRVQKKNEDVCDYFLEKVRLCKNLKLSFEENQRAGVGRIMVKGPTSSPFKNHSMLQLCWKWSYYECGGLDHRLAQCPRARRQQDRQESQTATTLLVHRNGKFQYRPDIRQLYTYTVDIATLFNGTSKNESTLHVEALVALDFISECDGLLSVSDLKLSEKPIVSDTDYEDYIDPSLLHPNSEIFSEEISLYPLRFSFQDGIISELCPDEKESNWVLNFKRGLLSMLHNSMKRFDLDHSTVEDDVRGKCDTTYKVQGTKETSLIIEKVKDLNTCQSRSKLHSFLQSTPYQFRSNYRGESLMKSTSYCELSVDHHIYNDIRCEETHVFQPFSNQAAGATTTVKQRLILQAEEPASIEEQTSITKRVSLLYDQVPTPKPTSGELKISRDLLKQLCKLSAEDVQAEFSDLFTKFIHTSRLLSHVALSSLYGRANTICGTGKKHMLDALPYLGSSAAVAVMKDVIINRGVSDDVMREWMIAVAFIPRPTEGMLETAYQLLEYKSNDSSITLGIAALTHTFCIQNSDCYSNEPTNQIITLLENRASSIYASRFSDYNTQETLLVSLKALANIGVTSEEFKRELFTMIEDRDVDVAVKVAAVQTFRRLPCEDSRENFEDIFRNQDEDAEVRIAAYLQVMRCPNYLVIRAIRHSLQVEEVNQGRVSGRIEGFEHYLESIFGPKGPLNSKKLQDKIPKMRWPRSASENEILKSQIDKLPNVMKNSFGEPKVSLGLKVFGNELKHSTFNGEEEIKDALRTLSPVDHLKRILSGKEINYNKAAMFLDSSYVVPSGAGFPITLNAVGTASVNLKLFGALRAADFVKTKELDLVGDLRPSAAVDIVGAMSVDAYYANTAIKLKTNMYTSSAVEGSVKIRGSNLVSIKFSFPREKTEIFGAQSELIVMNGDMEHRQRGLENNRVSQSACSWPVLDKTIGLKLCAHYHFANVTKIDYAPYFILAGPAGFRLSLQKADPTAKTYFLEYKWDKSDTGSAISLTFDTPGSAVRRLIGANLTVDTRNHNVTLLLHSSSGSLVARGKYKNTATEKYLQVALNIDDKKHLDLSLSLDQKESKNGYTYIPKIWKNLITKIYFLLLLGSLKWVTKKGISQCDVDLKFQTKRLTSKLFGYISKSDASIGTNLKLDYKFVNTKEQRAILEFSLANRSTRTLVAILGNIRVETTAYPNFNFEAALKFQRAAGRMECKFEINSSPNLRDLLEDDPNRLMVVLEVKQKTLLDGTSFETKMSVKKTATDLDLAAEFSYYLSGPDTNVKFLIKYAKEKEAILSIFWSHPRGTFEHYEGRVNVTVPSYTPMIVEWKVHEKRSSDYDVELSATWFSGHNINARGVYQDKSTTRSSNHHLKVLLKSPSFQEIDADCQFYRDNSEIKIDLKVRRLVSLASYRDIHLAVWGHNKEAQKTAGLEIKWDANRDPNQKLAVTVEFSNPESYNYAGNFVVSYPGRTINGLFDFSLKGGHFLTRTHLAWSPTDVIALSLSADYRNDVETLIVIKSEFITPFDEWKRTSFNVGYRHIGNMYRLNGSVYWHQDQHVSIDLFGDYVTTKSLVKYEFTSALSSTVQDFPSFSVSFKHNHNTTKVDTNLHIAYNPKQVIAIKSSWHIDEDKKMKNLTGTVSFVSPFVGYNKGLLVSKIYVTNNKDLRGVADLDLDHRKYTASVEGHYQKISKSMFVFNVTTPIKKYEKLTGQLGFSEEQKHLIALVQYPTGTVGIEIKFFVESLQNFDVKFYVATPIEFLQKVLVVGLLKPDRADFRLGWNSLLAGFSGVWHYANVTDFEYSYKIYTPIEGFEENGIVAKLIFKEGLDFEVSVKLAENRLGVTVVGKPKPKILNELGIKTQAIYTRKLAGGAVGDEEDEDYEYEDEIEEPISWSGLVEIDTLIYPTMKGTLDIDQKGTLYVLLGTLTLPDGTAEFKDEFDFVDVFTMKNRLYLTTPYDSYKVITSNYDFQIMMGYRYNLGLDLNYQNGTRWIKTGGSVHYVVEPGEEEEVTHNVTFHVHTPFKSFPRLDLRSALEMEENVYRFNFALTTNSSDISVDASAEMDEGLLNTNVAMHVVSPFIVVPPSKFNFKKDFSELENRIELYFDMLRNKPSKFNIVTLWKYHNITNFKAKLEVETPFRGMEKAEIGTSAFFVNKNGLGDIRILLHPINFKANATLKDNELNSWIVSEFKRDRRHMKLQCTILEPSPNTREIRGHLKVDDRVYVVAGSTELSRNNLPVKVHIQISPQEGGPPFHIQYQLEPQSSGHALTANLSQGQKFIQVEAYTTARHQDELNVHLKISTSNKRYTSFIFDAEVINGEINKSLTVTAQTPFQNLENPRIQLYFTKSGIKRNAQLFYQATRSKGSLEAEWYWILMENMAIKLISNYETANSTTKNVAEAFYINPNRTFNALQIGTDVNINGVWKAGNSIKLSMQNIQKIKLEADVRMPSSEVHTFDGKLYTTRRFDNIEYSLKYGTVNSRRNYGSSGKILYRDKNHFTGNLDVEWNQKRIDNYLDWKRLNNTLNLHYRLRTPKFNNQDTLTTSVAYKGSEPYHNVTCEVFYPASRSIAAAQVDFREFANMNGTVNVTTPFEKFKYLGAHFTTETSGSIHNRYIELFWPNNMAYLNSKCTITTGTSALERDTVGVLLVEVPLTTRHFGRVDYSYSERPNRSTGQATVDYNKEKILEGKYNCLSVSRAGFDKDTIHVELENKLVPVGMAYVHGYEYSAPRDGSNAPTVDSKRLEVYHLYNRSGFNVTGEMLLRTTFTGQQIVLTAIHSNRTVKFWTDYDVLDQQFKQHSKLELEPTVWIAYNLDILNKTMDENTEAQQIQIDVSYPRRKFTALGSYSITNSSLASEMSLLWDERKKTVEAAFYWKKDPSPYYNRQQVELQIRHPSFEKNVSILGEYETADKKLLDVRLTVDYSTNPDQKLELSGLLEDYSGLYVSNYTYRIWGSHPATHLHLHARGGICWRPRWYYTRHLLDYKRTYLPLQSREALGRLDFDNKEIELKKKSLRELSYLWGRYTGKFPLYTANISAIHGKDINASGEFYLNLREKLVQLELNMTEDGSQSLHVFGEIPDARSAAFDIWRDYEDIRVSDVSYFLRLNHSRLIVSSLRWRPEIKQDIQSGIRAVSVELYNDIMDNADYWKQYIRSETADAVADVWQDAKPLIHNFLDDLKDLRDIEEDFQELKLYLNESYNANEFYIRDIVGFAMYFVDELSIRSHIESLPKIVNEIWEVMGESGEKIQKGILWVIEKIKNYYKSTAEFINGLFQGNSVEHISEALTQLVEKYDNFMKDLHVSFIRYMEHLWKQTYEMLLDNWYKTLAAIEPTFIKIVHYLESVAWNASKEFLDFLYIRKNEIIESPYFSKFSNFSHDMDKFYKDITGNNTIWNIYKYTKIVWNFVNERYLKSIPFNKELQAIVTEITNELNELRDLPSMQYLIEKYNELYEKVKWFCDYFDIGNRVQRFITLVHLKLTDLTQTALQAENRYREAKTKFIFDPNEGMMYLEQKLPMSWHAFNETPKVQEIPEYKAINDVQNYFVASKTSFWNFYYDYKPYTDPTDWFPPFKAQAMIAGSQYYVTFDRTYYNFRGGCSYLLASDFLDRNFSIAISYDARITDSHELLLLVNKTVIRLDVINDIVTLGDKVYSRLPVEIGDLYLYQESDIVTVDSASGFVLQCNMKFDVCMLEVSGWYFGKTAGLWGTMNNEPSDDLLTSDGRRAKSGDINRFAQSWALDRKCSSLSTGVATARNPSEEVQALCEVFFSSEVSPFGTCFPRVPSGPFLDMCLSSSSENEACTSAVAYMNLCAVENTPLRIPEACVKCNLLNGTTVPEGEFIRFEGNAVPRSSDVVFIVEAKKCNDALRWKRNVDALTEALHKELSELHITQNRYSLVVFGGNGVFDRPRSVVINSNVFTDYNSINLYFDNIPIGNGNSDIFGAIIFATKLVFRPGVSKTFILLPCTDCHESNMKLDYAILHQLLLENDITLHILMNEEFLFQKTRVNKIFFGIDRSRAYTKKDVRELKGDSGLLKQVRLPKSTLGFCTPLALETNGSVFSGKKLETDKRNAVKRFATVFGKRVAQSAVPSKCQMCECTAPNTGVSYMECFPCSYPTPATIDYGFNEDETLSVMQPIDEEEFDYSNE</sequence>
<dbReference type="SMART" id="SM00216">
    <property type="entry name" value="VWD"/>
    <property type="match status" value="1"/>
</dbReference>
<evidence type="ECO:0000256" key="1">
    <source>
        <dbReference type="ARBA" id="ARBA00004613"/>
    </source>
</evidence>
<dbReference type="InterPro" id="IPR011030">
    <property type="entry name" value="Lipovitellin_superhlx_dom"/>
</dbReference>
<evidence type="ECO:0000313" key="13">
    <source>
        <dbReference type="Proteomes" id="UP000801492"/>
    </source>
</evidence>
<evidence type="ECO:0000256" key="2">
    <source>
        <dbReference type="ARBA" id="ARBA00022448"/>
    </source>
</evidence>
<comment type="caution">
    <text evidence="12">The sequence shown here is derived from an EMBL/GenBank/DDBJ whole genome shotgun (WGS) entry which is preliminary data.</text>
</comment>
<dbReference type="GO" id="GO:0032991">
    <property type="term" value="C:protein-containing complex"/>
    <property type="evidence" value="ECO:0007669"/>
    <property type="project" value="UniProtKB-ARBA"/>
</dbReference>
<evidence type="ECO:0000256" key="9">
    <source>
        <dbReference type="PROSITE-ProRule" id="PRU00557"/>
    </source>
</evidence>
<dbReference type="Gene3D" id="2.30.230.10">
    <property type="entry name" value="Lipovitellin, beta-sheet shell regions, chain A"/>
    <property type="match status" value="1"/>
</dbReference>
<keyword evidence="2" id="KW-0813">Transport</keyword>
<evidence type="ECO:0000256" key="7">
    <source>
        <dbReference type="ARBA" id="ARBA00023157"/>
    </source>
</evidence>
<organism evidence="12 13">
    <name type="scientific">Ignelater luminosus</name>
    <name type="common">Cucubano</name>
    <name type="synonym">Pyrophorus luminosus</name>
    <dbReference type="NCBI Taxonomy" id="2038154"/>
    <lineage>
        <taxon>Eukaryota</taxon>
        <taxon>Metazoa</taxon>
        <taxon>Ecdysozoa</taxon>
        <taxon>Arthropoda</taxon>
        <taxon>Hexapoda</taxon>
        <taxon>Insecta</taxon>
        <taxon>Pterygota</taxon>
        <taxon>Neoptera</taxon>
        <taxon>Endopterygota</taxon>
        <taxon>Coleoptera</taxon>
        <taxon>Polyphaga</taxon>
        <taxon>Elateriformia</taxon>
        <taxon>Elateroidea</taxon>
        <taxon>Elateridae</taxon>
        <taxon>Agrypninae</taxon>
        <taxon>Pyrophorini</taxon>
        <taxon>Ignelater</taxon>
    </lineage>
</organism>
<keyword evidence="6" id="KW-0445">Lipid transport</keyword>
<dbReference type="OrthoDB" id="6484170at2759"/>
<dbReference type="SUPFAM" id="SSF48431">
    <property type="entry name" value="Lipovitellin-phosvitin complex, superhelical domain"/>
    <property type="match status" value="1"/>
</dbReference>
<dbReference type="FunFam" id="2.20.80.10:FF:000003">
    <property type="entry name" value="Apolipoprotein lipid transfer particle"/>
    <property type="match status" value="1"/>
</dbReference>
<feature type="domain" description="VWFD" evidence="11">
    <location>
        <begin position="3639"/>
        <end position="3809"/>
    </location>
</feature>
<dbReference type="GO" id="GO:0005576">
    <property type="term" value="C:extracellular region"/>
    <property type="evidence" value="ECO:0007669"/>
    <property type="project" value="UniProtKB-SubCell"/>
</dbReference>
<evidence type="ECO:0000256" key="5">
    <source>
        <dbReference type="ARBA" id="ARBA00022761"/>
    </source>
</evidence>
<evidence type="ECO:0000256" key="3">
    <source>
        <dbReference type="ARBA" id="ARBA00022525"/>
    </source>
</evidence>
<evidence type="ECO:0008006" key="14">
    <source>
        <dbReference type="Google" id="ProtNLM"/>
    </source>
</evidence>
<dbReference type="Pfam" id="PF09172">
    <property type="entry name" value="Vit_open_b-sht"/>
    <property type="match status" value="1"/>
</dbReference>
<reference evidence="12" key="1">
    <citation type="submission" date="2019-08" db="EMBL/GenBank/DDBJ databases">
        <title>The genome of the North American firefly Photinus pyralis.</title>
        <authorList>
            <consortium name="Photinus pyralis genome working group"/>
            <person name="Fallon T.R."/>
            <person name="Sander Lower S.E."/>
            <person name="Weng J.-K."/>
        </authorList>
    </citation>
    <scope>NUCLEOTIDE SEQUENCE</scope>
    <source>
        <strain evidence="12">TRF0915ILg1</strain>
        <tissue evidence="12">Whole body</tissue>
    </source>
</reference>
<keyword evidence="3" id="KW-0964">Secreted</keyword>
<dbReference type="SUPFAM" id="SSF53300">
    <property type="entry name" value="vWA-like"/>
    <property type="match status" value="1"/>
</dbReference>
<evidence type="ECO:0000259" key="10">
    <source>
        <dbReference type="PROSITE" id="PS51211"/>
    </source>
</evidence>
<keyword evidence="13" id="KW-1185">Reference proteome</keyword>
<comment type="caution">
    <text evidence="9">Lacks conserved residue(s) required for the propagation of feature annotation.</text>
</comment>
<dbReference type="Proteomes" id="UP000801492">
    <property type="component" value="Unassembled WGS sequence"/>
</dbReference>
<dbReference type="InterPro" id="IPR015819">
    <property type="entry name" value="Lipid_transp_b-sht_shell"/>
</dbReference>
<evidence type="ECO:0000256" key="4">
    <source>
        <dbReference type="ARBA" id="ARBA00022729"/>
    </source>
</evidence>
<dbReference type="PANTHER" id="PTHR23345:SF15">
    <property type="entry name" value="VITELLOGENIN 1-RELATED"/>
    <property type="match status" value="1"/>
</dbReference>
<dbReference type="Gene3D" id="2.20.80.10">
    <property type="entry name" value="Lipovitellin-phosvitin complex, chain A, domain 4"/>
    <property type="match status" value="1"/>
</dbReference>
<dbReference type="InterPro" id="IPR015255">
    <property type="entry name" value="Vitellinogen_open_b-sht"/>
</dbReference>
<evidence type="ECO:0000313" key="12">
    <source>
        <dbReference type="EMBL" id="KAF2885732.1"/>
    </source>
</evidence>
<dbReference type="SMART" id="SM00638">
    <property type="entry name" value="LPD_N"/>
    <property type="match status" value="1"/>
</dbReference>
<feature type="domain" description="Vitellogenin" evidence="10">
    <location>
        <begin position="200"/>
        <end position="844"/>
    </location>
</feature>
<keyword evidence="7" id="KW-1015">Disulfide bond</keyword>
<gene>
    <name evidence="12" type="ORF">ILUMI_20436</name>
</gene>
<dbReference type="Pfam" id="PF01347">
    <property type="entry name" value="Vitellogenin_N"/>
    <property type="match status" value="1"/>
</dbReference>
<dbReference type="Pfam" id="PF00094">
    <property type="entry name" value="VWD"/>
    <property type="match status" value="1"/>
</dbReference>
<dbReference type="InterPro" id="IPR001846">
    <property type="entry name" value="VWF_type-D"/>
</dbReference>
<keyword evidence="5" id="KW-0758">Storage protein</keyword>
<evidence type="ECO:0000259" key="11">
    <source>
        <dbReference type="PROSITE" id="PS51233"/>
    </source>
</evidence>
<dbReference type="PROSITE" id="PS51211">
    <property type="entry name" value="VITELLOGENIN"/>
    <property type="match status" value="1"/>
</dbReference>
<name>A0A8K0G2A6_IGNLU</name>
<dbReference type="InterPro" id="IPR001747">
    <property type="entry name" value="Vitellogenin_N"/>
</dbReference>
<dbReference type="SMART" id="SM01169">
    <property type="entry name" value="DUF1943"/>
    <property type="match status" value="1"/>
</dbReference>
<dbReference type="Gene3D" id="1.25.10.20">
    <property type="entry name" value="Vitellinogen, superhelical"/>
    <property type="match status" value="1"/>
</dbReference>
<dbReference type="InterPro" id="IPR015816">
    <property type="entry name" value="Vitellinogen_b-sht_N"/>
</dbReference>
<keyword evidence="4" id="KW-0732">Signal</keyword>
<dbReference type="SUPFAM" id="SSF56968">
    <property type="entry name" value="Lipovitellin-phosvitin complex, beta-sheet shell regions"/>
    <property type="match status" value="2"/>
</dbReference>
<dbReference type="GO" id="GO:0045735">
    <property type="term" value="F:nutrient reservoir activity"/>
    <property type="evidence" value="ECO:0007669"/>
    <property type="project" value="UniProtKB-KW"/>
</dbReference>
<evidence type="ECO:0000256" key="6">
    <source>
        <dbReference type="ARBA" id="ARBA00023055"/>
    </source>
</evidence>
<proteinExistence type="predicted"/>
<dbReference type="InterPro" id="IPR009454">
    <property type="entry name" value="Lipid_transpt_open_b-sht"/>
</dbReference>
<dbReference type="PROSITE" id="PS51233">
    <property type="entry name" value="VWFD"/>
    <property type="match status" value="1"/>
</dbReference>
<dbReference type="InterPro" id="IPR050733">
    <property type="entry name" value="Vitellogenin/Apolipophorin"/>
</dbReference>
<evidence type="ECO:0000256" key="8">
    <source>
        <dbReference type="ARBA" id="ARBA00023180"/>
    </source>
</evidence>
<dbReference type="Pfam" id="PF06448">
    <property type="entry name" value="DUF1081"/>
    <property type="match status" value="1"/>
</dbReference>
<comment type="subcellular location">
    <subcellularLocation>
        <location evidence="1">Secreted</location>
    </subcellularLocation>
</comment>
<dbReference type="EMBL" id="VTPC01089728">
    <property type="protein sequence ID" value="KAF2885732.1"/>
    <property type="molecule type" value="Genomic_DNA"/>
</dbReference>